<protein>
    <submittedName>
        <fullName evidence="3">Uncharacterized protein</fullName>
    </submittedName>
</protein>
<keyword evidence="1" id="KW-1133">Transmembrane helix</keyword>
<dbReference type="EMBL" id="CP090891">
    <property type="protein sequence ID" value="ULU14443.1"/>
    <property type="molecule type" value="Genomic_DNA"/>
</dbReference>
<proteinExistence type="predicted"/>
<dbReference type="AlphaFoldDB" id="A0AAE9J0P9"/>
<evidence type="ECO:0000256" key="2">
    <source>
        <dbReference type="SAM" id="SignalP"/>
    </source>
</evidence>
<sequence>MFFKTFLLNVLLITQINGLPNISDITNFFNNDIDVPKTRPDITDRIGLYSLYSHIPLPSELGQYTDYLVIYHFQNVSFAGKILEFDSMGWLNGKQSINHKLPYFIANPSFRTSHISKAWCDSTDFFHIGFRIYQTTREAGLPYQVKCATCHPIIEGLNNINYLFPERDFSQQLTKLAIGTRHLNNDKDYCSYMDCEQNPRVADFEQYLLENDLYFGTWTRWSGEHATTEADREVLGYPNGELAIHSRRTSGFTSMCGMELNGKVISSNIFVNGDVVGPDDSDEKIFTYQDYESLQVTVGAVKDEQLELFVLWDNWGCCSACCCPPAICGHDFQTSSDCENVFSSRTRTGHLSVRLLENRVKSNQQHLIELFKLLSIPPYTHRGIPLFSSLLQNSPAVKLAVDTIKQSLIPKFLTANKAASGYKFRSGMFVVSESCKSHVQKTDCLEWAKCHNVSLADANMESSETVSDSCQQVHFVDIRVGTDHMKVIVGQHQNLRIRVDSEVYDMNKIKPKWRINLRKPKKFDKSRPCLAQGIVQRADEILILNFVMWDLKVDLILGNEKVRITFASDRRSESDRVVKYTIFYWAIAIVAFFLLLIAAVIFMHREKTRRMERAIKSATTE</sequence>
<evidence type="ECO:0000313" key="4">
    <source>
        <dbReference type="Proteomes" id="UP000827892"/>
    </source>
</evidence>
<keyword evidence="1" id="KW-0472">Membrane</keyword>
<organism evidence="3 4">
    <name type="scientific">Caenorhabditis briggsae</name>
    <dbReference type="NCBI Taxonomy" id="6238"/>
    <lineage>
        <taxon>Eukaryota</taxon>
        <taxon>Metazoa</taxon>
        <taxon>Ecdysozoa</taxon>
        <taxon>Nematoda</taxon>
        <taxon>Chromadorea</taxon>
        <taxon>Rhabditida</taxon>
        <taxon>Rhabditina</taxon>
        <taxon>Rhabditomorpha</taxon>
        <taxon>Rhabditoidea</taxon>
        <taxon>Rhabditidae</taxon>
        <taxon>Peloderinae</taxon>
        <taxon>Caenorhabditis</taxon>
    </lineage>
</organism>
<name>A0AAE9J0P9_CAEBR</name>
<dbReference type="KEGG" id="cbr:CBG_08756"/>
<evidence type="ECO:0000313" key="3">
    <source>
        <dbReference type="EMBL" id="ULU14443.1"/>
    </source>
</evidence>
<feature type="signal peptide" evidence="2">
    <location>
        <begin position="1"/>
        <end position="18"/>
    </location>
</feature>
<dbReference type="Proteomes" id="UP000827892">
    <property type="component" value="Chromosome I"/>
</dbReference>
<dbReference type="RefSeq" id="XP_002640638.2">
    <property type="nucleotide sequence ID" value="XM_002640592.2"/>
</dbReference>
<reference evidence="3 4" key="1">
    <citation type="submission" date="2022-05" db="EMBL/GenBank/DDBJ databases">
        <title>Chromosome-level reference genomes for two strains of Caenorhabditis briggsae: an improved platform for comparative genomics.</title>
        <authorList>
            <person name="Stevens L."/>
            <person name="Andersen E.C."/>
        </authorList>
    </citation>
    <scope>NUCLEOTIDE SEQUENCE [LARGE SCALE GENOMIC DNA]</scope>
    <source>
        <strain evidence="3">QX1410_ONT</strain>
        <tissue evidence="3">Whole-organism</tissue>
    </source>
</reference>
<feature type="transmembrane region" description="Helical" evidence="1">
    <location>
        <begin position="582"/>
        <end position="603"/>
    </location>
</feature>
<gene>
    <name evidence="3" type="ORF">L3Y34_016735</name>
</gene>
<keyword evidence="2" id="KW-0732">Signal</keyword>
<accession>A0AAE9J0P9</accession>
<evidence type="ECO:0000256" key="1">
    <source>
        <dbReference type="SAM" id="Phobius"/>
    </source>
</evidence>
<keyword evidence="1" id="KW-0812">Transmembrane</keyword>
<feature type="chain" id="PRO_5042144585" evidence="2">
    <location>
        <begin position="19"/>
        <end position="621"/>
    </location>
</feature>
<dbReference type="OMA" id="CGMELNG"/>